<keyword evidence="3" id="KW-1185">Reference proteome</keyword>
<organism evidence="2 3">
    <name type="scientific">Drechslerella dactyloides</name>
    <name type="common">Nematode-trapping fungus</name>
    <name type="synonym">Arthrobotrys dactyloides</name>
    <dbReference type="NCBI Taxonomy" id="74499"/>
    <lineage>
        <taxon>Eukaryota</taxon>
        <taxon>Fungi</taxon>
        <taxon>Dikarya</taxon>
        <taxon>Ascomycota</taxon>
        <taxon>Pezizomycotina</taxon>
        <taxon>Orbiliomycetes</taxon>
        <taxon>Orbiliales</taxon>
        <taxon>Orbiliaceae</taxon>
        <taxon>Drechslerella</taxon>
    </lineage>
</organism>
<evidence type="ECO:0000313" key="3">
    <source>
        <dbReference type="Proteomes" id="UP001221413"/>
    </source>
</evidence>
<accession>A0AAD6IZI0</accession>
<evidence type="ECO:0000313" key="2">
    <source>
        <dbReference type="EMBL" id="KAJ6261643.1"/>
    </source>
</evidence>
<dbReference type="PANTHER" id="PTHR42047:SF1">
    <property type="entry name" value="PROTEIN, PUTATIVE (AFU_ORTHOLOGUE AFUA_6G03560)-RELATED"/>
    <property type="match status" value="1"/>
</dbReference>
<gene>
    <name evidence="2" type="ORF">Dda_2441</name>
</gene>
<sequence>MVFIKASALLSIITAVAAAPVGTPMETALTLDAVKPVPNSNVPWKNGAINANNNKFWIGKPSVVECITNQPCPQPEKAQMVLYNTEKKLSLKVGVLGDQQIFVDKNGALVYLIPRDPLPQVAYGSDAWGLTETPNKSDIANVYNQQVLVWYACPQTSATKTQGPWQVFADTRQHLVADQDVPSGHKDDCTIFGLQTQFSTPLWYNNGN</sequence>
<keyword evidence="1" id="KW-0732">Signal</keyword>
<feature type="signal peptide" evidence="1">
    <location>
        <begin position="1"/>
        <end position="18"/>
    </location>
</feature>
<proteinExistence type="predicted"/>
<feature type="chain" id="PRO_5041953481" evidence="1">
    <location>
        <begin position="19"/>
        <end position="208"/>
    </location>
</feature>
<comment type="caution">
    <text evidence="2">The sequence shown here is derived from an EMBL/GenBank/DDBJ whole genome shotgun (WGS) entry which is preliminary data.</text>
</comment>
<dbReference type="Proteomes" id="UP001221413">
    <property type="component" value="Unassembled WGS sequence"/>
</dbReference>
<dbReference type="InterPro" id="IPR052820">
    <property type="entry name" value="PhiA_domain"/>
</dbReference>
<protein>
    <submittedName>
        <fullName evidence="2">Uncharacterized protein</fullName>
    </submittedName>
</protein>
<evidence type="ECO:0000256" key="1">
    <source>
        <dbReference type="SAM" id="SignalP"/>
    </source>
</evidence>
<name>A0AAD6IZI0_DREDA</name>
<dbReference type="EMBL" id="JAQGDS010000003">
    <property type="protein sequence ID" value="KAJ6261643.1"/>
    <property type="molecule type" value="Genomic_DNA"/>
</dbReference>
<reference evidence="2" key="1">
    <citation type="submission" date="2023-01" db="EMBL/GenBank/DDBJ databases">
        <title>The chitinases involved in constricting ring structure development in the nematode-trapping fungus Drechslerella dactyloides.</title>
        <authorList>
            <person name="Wang R."/>
            <person name="Zhang L."/>
            <person name="Tang P."/>
            <person name="Li S."/>
            <person name="Liang L."/>
        </authorList>
    </citation>
    <scope>NUCLEOTIDE SEQUENCE</scope>
    <source>
        <strain evidence="2">YMF1.00031</strain>
    </source>
</reference>
<dbReference type="AlphaFoldDB" id="A0AAD6IZI0"/>
<dbReference type="PANTHER" id="PTHR42047">
    <property type="entry name" value="PROTEIN, PUTATIVE (AFU_ORTHOLOGUE AFUA_6G03560)-RELATED"/>
    <property type="match status" value="1"/>
</dbReference>